<dbReference type="EMBL" id="JBHSGS010000018">
    <property type="protein sequence ID" value="MFC4718838.1"/>
    <property type="molecule type" value="Genomic_DNA"/>
</dbReference>
<sequence length="188" mass="22087">MIEWSNRYIALICEGNSEKYYLKILLDHNKLKINRDDLLTNDILPIDARKSDIFQKRYLTMNYDKELVIFLVQDNDNAMRKIKSPYQEKIKATYYFLTTPEIEMLLIHHYGLYQEFQKVKSGKEKQKPSIFLATHLNEKASILKSKGYIESTFSNPNDLVEAIRAYSQKSPKRKKSNQLGLVDLLSLD</sequence>
<keyword evidence="2" id="KW-1185">Reference proteome</keyword>
<gene>
    <name evidence="1" type="ORF">ACFO5I_03645</name>
</gene>
<proteinExistence type="predicted"/>
<evidence type="ECO:0000313" key="2">
    <source>
        <dbReference type="Proteomes" id="UP001595969"/>
    </source>
</evidence>
<reference evidence="2" key="1">
    <citation type="journal article" date="2019" name="Int. J. Syst. Evol. Microbiol.">
        <title>The Global Catalogue of Microorganisms (GCM) 10K type strain sequencing project: providing services to taxonomists for standard genome sequencing and annotation.</title>
        <authorList>
            <consortium name="The Broad Institute Genomics Platform"/>
            <consortium name="The Broad Institute Genome Sequencing Center for Infectious Disease"/>
            <person name="Wu L."/>
            <person name="Ma J."/>
        </authorList>
    </citation>
    <scope>NUCLEOTIDE SEQUENCE [LARGE SCALE GENOMIC DNA]</scope>
    <source>
        <strain evidence="2">CGMCC 1.19032</strain>
    </source>
</reference>
<protein>
    <submittedName>
        <fullName evidence="1">Uncharacterized protein</fullName>
    </submittedName>
</protein>
<accession>A0ABV9MW33</accession>
<organism evidence="1 2">
    <name type="scientific">Enterococcus lemanii</name>
    <dbReference type="NCBI Taxonomy" id="1159752"/>
    <lineage>
        <taxon>Bacteria</taxon>
        <taxon>Bacillati</taxon>
        <taxon>Bacillota</taxon>
        <taxon>Bacilli</taxon>
        <taxon>Lactobacillales</taxon>
        <taxon>Enterococcaceae</taxon>
        <taxon>Enterococcus</taxon>
    </lineage>
</organism>
<dbReference type="Proteomes" id="UP001595969">
    <property type="component" value="Unassembled WGS sequence"/>
</dbReference>
<dbReference type="RefSeq" id="WP_204654116.1">
    <property type="nucleotide sequence ID" value="NZ_JAFBFD010000020.1"/>
</dbReference>
<evidence type="ECO:0000313" key="1">
    <source>
        <dbReference type="EMBL" id="MFC4718838.1"/>
    </source>
</evidence>
<comment type="caution">
    <text evidence="1">The sequence shown here is derived from an EMBL/GenBank/DDBJ whole genome shotgun (WGS) entry which is preliminary data.</text>
</comment>
<name>A0ABV9MW33_9ENTE</name>